<evidence type="ECO:0000313" key="3">
    <source>
        <dbReference type="Proteomes" id="UP001063166"/>
    </source>
</evidence>
<feature type="region of interest" description="Disordered" evidence="1">
    <location>
        <begin position="100"/>
        <end position="123"/>
    </location>
</feature>
<feature type="compositionally biased region" description="Polar residues" evidence="1">
    <location>
        <begin position="30"/>
        <end position="44"/>
    </location>
</feature>
<evidence type="ECO:0000313" key="2">
    <source>
        <dbReference type="EMBL" id="GLB44968.1"/>
    </source>
</evidence>
<sequence length="744" mass="76647">MAAEGAASSTAANSSQGSGTGALHRLVRTLSGNKTTSQPISPVLTSGIVPPSISETHGEPTHHLPTDTGPSPTPKAPSTKEKVLFAGVIDRLKNLSFGLGKSSDAEHDSVSAPPGPRNVSSCALPPIAETSASIPIPSPPEPSTVEADLVAFPSADTTDTDADPAEPTYLARKIQSLIDALPLPRGPAPSPPPKKPPKPPARDRTGRPIPPPGATPIKDTKLIAMLSSATIMNGGHVWDDRRERRVSVWSVLESLGSTRGEEGNDHDAEDAPGEGSGDGGGEGEGDGGSVFSDTSGIMMYSPLLPTNDSLVEIAESGVVSPSPPAPLELQDSAAAQQLAGWMGMWPFSMWGGGGAGSTATSTSTLVPAAAARSPVPSVAALVSPAGSPRRAGSPPLPGSPRSARLRIQAQRVWVPSTTKLSVQVMWWGYRLYLPPPVLDVLDDKQVEATKRAALITTALTWFFSHIPAEALPPAVRPAVLLLQTLVPYVGYIGTFISWSWGTIKSYDTGYGVILTATWLLPVALIPGTWEARDFPPPSPPEQTPSPLPAPSSPPPASPPPAPAPTTPAPAPPSPLPLPPPPPAPSPPTSTSPPPPPQSPRPQPQPPTTSLPSPPQTPQTPAQPARSPPPSSTPTPSSLPLPVVLAGPSDPLPPWVPPPPPPSPPKIPLPDLGPEEEEAEAEVEVEAAVVERRFGFGALKVTRRSSGRGGEDKSGERKKGKGKGKGKARLKAMVMGAAGAASKSG</sequence>
<feature type="compositionally biased region" description="Pro residues" evidence="1">
    <location>
        <begin position="534"/>
        <end position="617"/>
    </location>
</feature>
<feature type="region of interest" description="Disordered" evidence="1">
    <location>
        <begin position="533"/>
        <end position="679"/>
    </location>
</feature>
<feature type="compositionally biased region" description="Low complexity" evidence="1">
    <location>
        <begin position="1"/>
        <end position="17"/>
    </location>
</feature>
<feature type="region of interest" description="Disordered" evidence="1">
    <location>
        <begin position="699"/>
        <end position="729"/>
    </location>
</feature>
<name>A0A9P3PZQ2_LYOSH</name>
<gene>
    <name evidence="2" type="ORF">LshimejAT787_1900460</name>
</gene>
<comment type="caution">
    <text evidence="2">The sequence shown here is derived from an EMBL/GenBank/DDBJ whole genome shotgun (WGS) entry which is preliminary data.</text>
</comment>
<feature type="compositionally biased region" description="Basic and acidic residues" evidence="1">
    <location>
        <begin position="56"/>
        <end position="65"/>
    </location>
</feature>
<dbReference type="Proteomes" id="UP001063166">
    <property type="component" value="Unassembled WGS sequence"/>
</dbReference>
<evidence type="ECO:0000256" key="1">
    <source>
        <dbReference type="SAM" id="MobiDB-lite"/>
    </source>
</evidence>
<keyword evidence="3" id="KW-1185">Reference proteome</keyword>
<dbReference type="AlphaFoldDB" id="A0A9P3PZQ2"/>
<dbReference type="EMBL" id="BRPK01000019">
    <property type="protein sequence ID" value="GLB44968.1"/>
    <property type="molecule type" value="Genomic_DNA"/>
</dbReference>
<feature type="region of interest" description="Disordered" evidence="1">
    <location>
        <begin position="181"/>
        <end position="219"/>
    </location>
</feature>
<feature type="compositionally biased region" description="Pro residues" evidence="1">
    <location>
        <begin position="649"/>
        <end position="667"/>
    </location>
</feature>
<feature type="compositionally biased region" description="Gly residues" evidence="1">
    <location>
        <begin position="274"/>
        <end position="288"/>
    </location>
</feature>
<feature type="region of interest" description="Disordered" evidence="1">
    <location>
        <begin position="1"/>
        <end position="78"/>
    </location>
</feature>
<protein>
    <submittedName>
        <fullName evidence="2">Uncharacterized protein</fullName>
    </submittedName>
</protein>
<dbReference type="OrthoDB" id="3247214at2759"/>
<feature type="compositionally biased region" description="Pro residues" evidence="1">
    <location>
        <begin position="625"/>
        <end position="638"/>
    </location>
</feature>
<accession>A0A9P3PZQ2</accession>
<proteinExistence type="predicted"/>
<feature type="compositionally biased region" description="Pro residues" evidence="1">
    <location>
        <begin position="184"/>
        <end position="194"/>
    </location>
</feature>
<feature type="region of interest" description="Disordered" evidence="1">
    <location>
        <begin position="381"/>
        <end position="401"/>
    </location>
</feature>
<feature type="region of interest" description="Disordered" evidence="1">
    <location>
        <begin position="256"/>
        <end position="294"/>
    </location>
</feature>
<reference evidence="2" key="1">
    <citation type="submission" date="2022-07" db="EMBL/GenBank/DDBJ databases">
        <title>The genome of Lyophyllum shimeji provides insight into the initial evolution of ectomycorrhizal fungal genome.</title>
        <authorList>
            <person name="Kobayashi Y."/>
            <person name="Shibata T."/>
            <person name="Hirakawa H."/>
            <person name="Shigenobu S."/>
            <person name="Nishiyama T."/>
            <person name="Yamada A."/>
            <person name="Hasebe M."/>
            <person name="Kawaguchi M."/>
        </authorList>
    </citation>
    <scope>NUCLEOTIDE SEQUENCE</scope>
    <source>
        <strain evidence="2">AT787</strain>
    </source>
</reference>
<organism evidence="2 3">
    <name type="scientific">Lyophyllum shimeji</name>
    <name type="common">Hon-shimeji</name>
    <name type="synonym">Tricholoma shimeji</name>
    <dbReference type="NCBI Taxonomy" id="47721"/>
    <lineage>
        <taxon>Eukaryota</taxon>
        <taxon>Fungi</taxon>
        <taxon>Dikarya</taxon>
        <taxon>Basidiomycota</taxon>
        <taxon>Agaricomycotina</taxon>
        <taxon>Agaricomycetes</taxon>
        <taxon>Agaricomycetidae</taxon>
        <taxon>Agaricales</taxon>
        <taxon>Tricholomatineae</taxon>
        <taxon>Lyophyllaceae</taxon>
        <taxon>Lyophyllum</taxon>
    </lineage>
</organism>
<feature type="compositionally biased region" description="Basic residues" evidence="1">
    <location>
        <begin position="717"/>
        <end position="729"/>
    </location>
</feature>